<dbReference type="EMBL" id="CAJVPY010005568">
    <property type="protein sequence ID" value="CAG8645960.1"/>
    <property type="molecule type" value="Genomic_DNA"/>
</dbReference>
<sequence>MSFDPVITFELENKLNTHLNTNMNSNNSFDDNLNVDNSFDNNLNIDNSFDDNLNINNSFNDNVNINNNFDNGLNIDNNNSIQMSNNYLAMIPSINVGQTFTSWCDVQQCINAYTMSQGFATRLDRSEKSMGMVTRADIVCRYAGTASKKSTGLRNTKSVATGCQFKITVHWAKTEYHVKSVNLEHNHLLDTTVVLFDPGYCKLSHNENDQIQILYNSGVPVPTIVKMLSEEYDRYIHNKDVYNSLNRHSRDHVKGLSQIAKLLNNLHNKKEYIVTYSINNNRLYCLFFTTHSALSIFKFDVMGITFLIASVLLSNETILTFRWALQQLKQVASNDITNKIRTILTDKDPAVLPAISIELPHVKYQFCTWHIEQNIVKNLTSKLNNKFMAFSKDFKLLMMENNDKQFVIRWNRLLEEYPEAKNYMEQWKPISHMWAYSYTNKNINYGIRTTQRSEASNTHLKHLLGHTAPLPELINMLEKLSRHQLEQSQYQQYRLCETTRQQCPKLLKEVSTFVVDFTFALLLDQFNKAASYNVEKQDMNLFKVFNKCKTISINYIGSRWIVPKMNTNNSIQAENLYNDDNSSINIAVLSSNYEIHKIPVSQQSVYKSTADLLKEIEVISNRVGYVEINDTLALFVNKLNEQYPLKEADIENPINIKTNSYIHILHITILSSL</sequence>
<evidence type="ECO:0000313" key="4">
    <source>
        <dbReference type="Proteomes" id="UP000789405"/>
    </source>
</evidence>
<feature type="domain" description="MULE transposase" evidence="2">
    <location>
        <begin position="293"/>
        <end position="374"/>
    </location>
</feature>
<name>A0A9N9H3F7_9GLOM</name>
<dbReference type="Pfam" id="PF03101">
    <property type="entry name" value="FAR1"/>
    <property type="match status" value="1"/>
</dbReference>
<comment type="caution">
    <text evidence="3">The sequence shown here is derived from an EMBL/GenBank/DDBJ whole genome shotgun (WGS) entry which is preliminary data.</text>
</comment>
<evidence type="ECO:0000259" key="2">
    <source>
        <dbReference type="Pfam" id="PF10551"/>
    </source>
</evidence>
<proteinExistence type="predicted"/>
<accession>A0A9N9H3F7</accession>
<dbReference type="Proteomes" id="UP000789405">
    <property type="component" value="Unassembled WGS sequence"/>
</dbReference>
<dbReference type="PANTHER" id="PTHR47718:SF7">
    <property type="entry name" value="PROTEIN FAR1-RELATED SEQUENCE"/>
    <property type="match status" value="1"/>
</dbReference>
<dbReference type="InterPro" id="IPR004330">
    <property type="entry name" value="FAR1_DNA_bnd_dom"/>
</dbReference>
<dbReference type="OrthoDB" id="2435725at2759"/>
<organism evidence="3 4">
    <name type="scientific">Dentiscutata erythropus</name>
    <dbReference type="NCBI Taxonomy" id="1348616"/>
    <lineage>
        <taxon>Eukaryota</taxon>
        <taxon>Fungi</taxon>
        <taxon>Fungi incertae sedis</taxon>
        <taxon>Mucoromycota</taxon>
        <taxon>Glomeromycotina</taxon>
        <taxon>Glomeromycetes</taxon>
        <taxon>Diversisporales</taxon>
        <taxon>Gigasporaceae</taxon>
        <taxon>Dentiscutata</taxon>
    </lineage>
</organism>
<evidence type="ECO:0000259" key="1">
    <source>
        <dbReference type="Pfam" id="PF03101"/>
    </source>
</evidence>
<dbReference type="Pfam" id="PF10551">
    <property type="entry name" value="MULE"/>
    <property type="match status" value="1"/>
</dbReference>
<protein>
    <submittedName>
        <fullName evidence="3">8732_t:CDS:1</fullName>
    </submittedName>
</protein>
<keyword evidence="4" id="KW-1185">Reference proteome</keyword>
<dbReference type="InterPro" id="IPR018289">
    <property type="entry name" value="MULE_transposase_dom"/>
</dbReference>
<dbReference type="AlphaFoldDB" id="A0A9N9H3F7"/>
<reference evidence="3" key="1">
    <citation type="submission" date="2021-06" db="EMBL/GenBank/DDBJ databases">
        <authorList>
            <person name="Kallberg Y."/>
            <person name="Tangrot J."/>
            <person name="Rosling A."/>
        </authorList>
    </citation>
    <scope>NUCLEOTIDE SEQUENCE</scope>
    <source>
        <strain evidence="3">MA453B</strain>
    </source>
</reference>
<gene>
    <name evidence="3" type="ORF">DERYTH_LOCUS9916</name>
</gene>
<dbReference type="PANTHER" id="PTHR47718">
    <property type="entry name" value="OS01G0519700 PROTEIN"/>
    <property type="match status" value="1"/>
</dbReference>
<feature type="domain" description="FAR1" evidence="1">
    <location>
        <begin position="111"/>
        <end position="189"/>
    </location>
</feature>
<evidence type="ECO:0000313" key="3">
    <source>
        <dbReference type="EMBL" id="CAG8645960.1"/>
    </source>
</evidence>